<protein>
    <recommendedName>
        <fullName evidence="1">Peptidase M28 domain-containing protein</fullName>
    </recommendedName>
</protein>
<evidence type="ECO:0000259" key="1">
    <source>
        <dbReference type="Pfam" id="PF04389"/>
    </source>
</evidence>
<dbReference type="AlphaFoldDB" id="A0A645GFP0"/>
<dbReference type="SUPFAM" id="SSF53187">
    <property type="entry name" value="Zn-dependent exopeptidases"/>
    <property type="match status" value="1"/>
</dbReference>
<organism evidence="2">
    <name type="scientific">bioreactor metagenome</name>
    <dbReference type="NCBI Taxonomy" id="1076179"/>
    <lineage>
        <taxon>unclassified sequences</taxon>
        <taxon>metagenomes</taxon>
        <taxon>ecological metagenomes</taxon>
    </lineage>
</organism>
<feature type="domain" description="Peptidase M28" evidence="1">
    <location>
        <begin position="2"/>
        <end position="178"/>
    </location>
</feature>
<comment type="caution">
    <text evidence="2">The sequence shown here is derived from an EMBL/GenBank/DDBJ whole genome shotgun (WGS) entry which is preliminary data.</text>
</comment>
<dbReference type="Gene3D" id="3.40.630.10">
    <property type="entry name" value="Zn peptidases"/>
    <property type="match status" value="1"/>
</dbReference>
<dbReference type="Pfam" id="PF04389">
    <property type="entry name" value="Peptidase_M28"/>
    <property type="match status" value="1"/>
</dbReference>
<sequence length="203" mass="22890">METAGRLIKREALPKTLVFIFFSAEEYNCDGSAACAQAMTRKEIDRTEFMINLDSVIVGDYCYLYGGIADFDNETVKDTEALDKVYALSNRLGLQARLIPWTFDHPAPGFQTPDYPSPSTGYWSDHYNFALRGIQYVYFEASNWDIPGPEGGYDGDSETMAAGRIMHTDSDHLDKIESLFPGRAGYHLQLFSLLLHETLTDKQ</sequence>
<name>A0A645GFP0_9ZZZZ</name>
<reference evidence="2" key="1">
    <citation type="submission" date="2019-08" db="EMBL/GenBank/DDBJ databases">
        <authorList>
            <person name="Kucharzyk K."/>
            <person name="Murdoch R.W."/>
            <person name="Higgins S."/>
            <person name="Loffler F."/>
        </authorList>
    </citation>
    <scope>NUCLEOTIDE SEQUENCE</scope>
</reference>
<dbReference type="InterPro" id="IPR007484">
    <property type="entry name" value="Peptidase_M28"/>
</dbReference>
<dbReference type="EMBL" id="VSSQ01071089">
    <property type="protein sequence ID" value="MPN22774.1"/>
    <property type="molecule type" value="Genomic_DNA"/>
</dbReference>
<evidence type="ECO:0000313" key="2">
    <source>
        <dbReference type="EMBL" id="MPN22774.1"/>
    </source>
</evidence>
<proteinExistence type="predicted"/>
<gene>
    <name evidence="2" type="ORF">SDC9_170158</name>
</gene>
<accession>A0A645GFP0</accession>